<feature type="transmembrane region" description="Helical" evidence="11">
    <location>
        <begin position="15"/>
        <end position="38"/>
    </location>
</feature>
<dbReference type="GO" id="GO:0005886">
    <property type="term" value="C:plasma membrane"/>
    <property type="evidence" value="ECO:0007669"/>
    <property type="project" value="UniProtKB-SubCell"/>
</dbReference>
<dbReference type="FunFam" id="1.10.287.950:FF:000001">
    <property type="entry name" value="Methyl-accepting chemotaxis sensory transducer"/>
    <property type="match status" value="1"/>
</dbReference>
<feature type="compositionally biased region" description="Low complexity" evidence="10">
    <location>
        <begin position="536"/>
        <end position="547"/>
    </location>
</feature>
<comment type="caution">
    <text evidence="14">The sequence shown here is derived from an EMBL/GenBank/DDBJ whole genome shotgun (WGS) entry which is preliminary data.</text>
</comment>
<feature type="coiled-coil region" evidence="9">
    <location>
        <begin position="480"/>
        <end position="511"/>
    </location>
</feature>
<feature type="region of interest" description="Disordered" evidence="10">
    <location>
        <begin position="520"/>
        <end position="587"/>
    </location>
</feature>
<feature type="domain" description="Methyl-accepting transducer" evidence="12">
    <location>
        <begin position="273"/>
        <end position="502"/>
    </location>
</feature>
<evidence type="ECO:0000256" key="11">
    <source>
        <dbReference type="SAM" id="Phobius"/>
    </source>
</evidence>
<keyword evidence="9" id="KW-0175">Coiled coil</keyword>
<dbReference type="GO" id="GO:0004888">
    <property type="term" value="F:transmembrane signaling receptor activity"/>
    <property type="evidence" value="ECO:0007669"/>
    <property type="project" value="InterPro"/>
</dbReference>
<name>A0A831XGR9_GEOME</name>
<dbReference type="Gene3D" id="3.30.450.20">
    <property type="entry name" value="PAS domain"/>
    <property type="match status" value="1"/>
</dbReference>
<comment type="subcellular location">
    <subcellularLocation>
        <location evidence="1">Cell membrane</location>
        <topology evidence="1">Multi-pass membrane protein</topology>
    </subcellularLocation>
</comment>
<dbReference type="AlphaFoldDB" id="A0A831XGR9"/>
<evidence type="ECO:0000259" key="12">
    <source>
        <dbReference type="PROSITE" id="PS50111"/>
    </source>
</evidence>
<keyword evidence="6 11" id="KW-0472">Membrane</keyword>
<dbReference type="EMBL" id="DSOV01000068">
    <property type="protein sequence ID" value="HEN43570.1"/>
    <property type="molecule type" value="Genomic_DNA"/>
</dbReference>
<dbReference type="GO" id="GO:0006935">
    <property type="term" value="P:chemotaxis"/>
    <property type="evidence" value="ECO:0007669"/>
    <property type="project" value="InterPro"/>
</dbReference>
<dbReference type="PROSITE" id="PS50111">
    <property type="entry name" value="CHEMOTAXIS_TRANSDUC_2"/>
    <property type="match status" value="1"/>
</dbReference>
<feature type="transmembrane region" description="Helical" evidence="11">
    <location>
        <begin position="196"/>
        <end position="215"/>
    </location>
</feature>
<evidence type="ECO:0000256" key="7">
    <source>
        <dbReference type="ARBA" id="ARBA00029447"/>
    </source>
</evidence>
<comment type="similarity">
    <text evidence="7">Belongs to the methyl-accepting chemotaxis (MCP) protein family.</text>
</comment>
<dbReference type="InterPro" id="IPR004090">
    <property type="entry name" value="Chemotax_Me-accpt_rcpt"/>
</dbReference>
<feature type="compositionally biased region" description="Basic and acidic residues" evidence="10">
    <location>
        <begin position="565"/>
        <end position="574"/>
    </location>
</feature>
<accession>A0A831XGR9</accession>
<dbReference type="Pfam" id="PF00672">
    <property type="entry name" value="HAMP"/>
    <property type="match status" value="1"/>
</dbReference>
<dbReference type="PANTHER" id="PTHR43531:SF14">
    <property type="entry name" value="METHYL-ACCEPTING CHEMOTAXIS PROTEIN I-RELATED"/>
    <property type="match status" value="1"/>
</dbReference>
<keyword evidence="2" id="KW-1003">Cell membrane</keyword>
<evidence type="ECO:0000313" key="14">
    <source>
        <dbReference type="EMBL" id="HEN43570.1"/>
    </source>
</evidence>
<gene>
    <name evidence="14" type="ORF">ENQ87_14600</name>
</gene>
<dbReference type="Pfam" id="PF17200">
    <property type="entry name" value="sCache_2"/>
    <property type="match status" value="1"/>
</dbReference>
<dbReference type="SUPFAM" id="SSF58104">
    <property type="entry name" value="Methyl-accepting chemotaxis protein (MCP) signaling domain"/>
    <property type="match status" value="1"/>
</dbReference>
<proteinExistence type="inferred from homology"/>
<evidence type="ECO:0000256" key="9">
    <source>
        <dbReference type="SAM" id="Coils"/>
    </source>
</evidence>
<dbReference type="CDD" id="cd06225">
    <property type="entry name" value="HAMP"/>
    <property type="match status" value="1"/>
</dbReference>
<dbReference type="InterPro" id="IPR051310">
    <property type="entry name" value="MCP_chemotaxis"/>
</dbReference>
<sequence>MKFKAFKDWKILSKILTISVVTIVLIVSGILFYVLPLVEKKLMNEKMVATRNVVEVAANVIAGYQARAKNGELTLEEAQRRAIESVKQIRYQGGEYFWINDLEPKMIMHPIKPELDGKSLADQKDPNGKPLFVEMAGVAKEKGEGTVNYQWAKPGSSKPVDKISCVKLVKEWGWVVGSGIYVDDVQKEVLAMKVQIIVATLVCALLIFAFAFIVARRIKLALAEAITASEHIAAGDLTATIESSSEDETGQLLRALREMNDSLSHIVAEVRTGADSIASATEQISAGNADLSQRTEEQASALEETASSMEELTSTVKQNADNAQQANKLATAASEVAERGGEVIGRVVDTMGAITQSSRKISDIIGVIDGIAFQTNILALNAAVEAARAGEQGRGFAVVAGEVRNLAQRSAAAAKEIKALIEDSVTKVEDGSRLVEEAGDTTREIVTSIRRVADIMAEISAASIEQSSGIEQVNTAITQMDDVTQQNAALVEEAAAAAEALEDQARALVDTVSRFKLADGGRAEAPTPKKERKPAAARVAPVARNTPAPKPAPKMKAANGYHKPAPQEHHEAELPRAVGYDDDWKEF</sequence>
<evidence type="ECO:0000256" key="10">
    <source>
        <dbReference type="SAM" id="MobiDB-lite"/>
    </source>
</evidence>
<protein>
    <submittedName>
        <fullName evidence="14">HAMP domain-containing protein</fullName>
    </submittedName>
</protein>
<evidence type="ECO:0000256" key="4">
    <source>
        <dbReference type="ARBA" id="ARBA00022692"/>
    </source>
</evidence>
<feature type="domain" description="HAMP" evidence="13">
    <location>
        <begin position="216"/>
        <end position="268"/>
    </location>
</feature>
<evidence type="ECO:0000256" key="2">
    <source>
        <dbReference type="ARBA" id="ARBA00022475"/>
    </source>
</evidence>
<evidence type="ECO:0000256" key="5">
    <source>
        <dbReference type="ARBA" id="ARBA00022989"/>
    </source>
</evidence>
<evidence type="ECO:0000256" key="6">
    <source>
        <dbReference type="ARBA" id="ARBA00023136"/>
    </source>
</evidence>
<keyword evidence="3" id="KW-0488">Methylation</keyword>
<dbReference type="PANTHER" id="PTHR43531">
    <property type="entry name" value="PROTEIN ICFG"/>
    <property type="match status" value="1"/>
</dbReference>
<feature type="coiled-coil region" evidence="9">
    <location>
        <begin position="292"/>
        <end position="329"/>
    </location>
</feature>
<evidence type="ECO:0000256" key="1">
    <source>
        <dbReference type="ARBA" id="ARBA00004651"/>
    </source>
</evidence>
<dbReference type="Gene3D" id="1.10.287.950">
    <property type="entry name" value="Methyl-accepting chemotaxis protein"/>
    <property type="match status" value="1"/>
</dbReference>
<dbReference type="PROSITE" id="PS50885">
    <property type="entry name" value="HAMP"/>
    <property type="match status" value="1"/>
</dbReference>
<evidence type="ECO:0000256" key="8">
    <source>
        <dbReference type="PROSITE-ProRule" id="PRU00284"/>
    </source>
</evidence>
<evidence type="ECO:0000256" key="3">
    <source>
        <dbReference type="ARBA" id="ARBA00022481"/>
    </source>
</evidence>
<reference evidence="14" key="1">
    <citation type="journal article" date="2020" name="mSystems">
        <title>Genome- and Community-Level Interaction Insights into Carbon Utilization and Element Cycling Functions of Hydrothermarchaeota in Hydrothermal Sediment.</title>
        <authorList>
            <person name="Zhou Z."/>
            <person name="Liu Y."/>
            <person name="Xu W."/>
            <person name="Pan J."/>
            <person name="Luo Z.H."/>
            <person name="Li M."/>
        </authorList>
    </citation>
    <scope>NUCLEOTIDE SEQUENCE [LARGE SCALE GENOMIC DNA]</scope>
    <source>
        <strain evidence="14">SpSt-349</strain>
    </source>
</reference>
<keyword evidence="4 11" id="KW-0812">Transmembrane</keyword>
<keyword evidence="8" id="KW-0807">Transducer</keyword>
<dbReference type="Pfam" id="PF00015">
    <property type="entry name" value="MCPsignal"/>
    <property type="match status" value="1"/>
</dbReference>
<dbReference type="CDD" id="cd11386">
    <property type="entry name" value="MCP_signal"/>
    <property type="match status" value="1"/>
</dbReference>
<dbReference type="SMART" id="SM00304">
    <property type="entry name" value="HAMP"/>
    <property type="match status" value="1"/>
</dbReference>
<dbReference type="InterPro" id="IPR003660">
    <property type="entry name" value="HAMP_dom"/>
</dbReference>
<dbReference type="SMART" id="SM01049">
    <property type="entry name" value="Cache_2"/>
    <property type="match status" value="1"/>
</dbReference>
<keyword evidence="5 11" id="KW-1133">Transmembrane helix</keyword>
<evidence type="ECO:0000259" key="13">
    <source>
        <dbReference type="PROSITE" id="PS50885"/>
    </source>
</evidence>
<dbReference type="GO" id="GO:0007165">
    <property type="term" value="P:signal transduction"/>
    <property type="evidence" value="ECO:0007669"/>
    <property type="project" value="UniProtKB-KW"/>
</dbReference>
<dbReference type="SMART" id="SM00283">
    <property type="entry name" value="MA"/>
    <property type="match status" value="1"/>
</dbReference>
<organism evidence="14">
    <name type="scientific">Geobacter metallireducens</name>
    <dbReference type="NCBI Taxonomy" id="28232"/>
    <lineage>
        <taxon>Bacteria</taxon>
        <taxon>Pseudomonadati</taxon>
        <taxon>Thermodesulfobacteriota</taxon>
        <taxon>Desulfuromonadia</taxon>
        <taxon>Geobacterales</taxon>
        <taxon>Geobacteraceae</taxon>
        <taxon>Geobacter</taxon>
    </lineage>
</organism>
<dbReference type="InterPro" id="IPR033480">
    <property type="entry name" value="sCache_2"/>
</dbReference>
<dbReference type="InterPro" id="IPR004089">
    <property type="entry name" value="MCPsignal_dom"/>
</dbReference>
<dbReference type="PRINTS" id="PR00260">
    <property type="entry name" value="CHEMTRNSDUCR"/>
</dbReference>